<accession>A0A1Y3KFM6</accession>
<comment type="caution">
    <text evidence="1">The sequence shown here is derived from an EMBL/GenBank/DDBJ whole genome shotgun (WGS) entry which is preliminary data.</text>
</comment>
<organism evidence="1 2">
    <name type="scientific">Pseudomonas putida</name>
    <name type="common">Arthrobacter siderocapsulatus</name>
    <dbReference type="NCBI Taxonomy" id="303"/>
    <lineage>
        <taxon>Bacteria</taxon>
        <taxon>Pseudomonadati</taxon>
        <taxon>Pseudomonadota</taxon>
        <taxon>Gammaproteobacteria</taxon>
        <taxon>Pseudomonadales</taxon>
        <taxon>Pseudomonadaceae</taxon>
        <taxon>Pseudomonas</taxon>
    </lineage>
</organism>
<evidence type="ECO:0000313" key="1">
    <source>
        <dbReference type="EMBL" id="OUM24646.1"/>
    </source>
</evidence>
<proteinExistence type="predicted"/>
<gene>
    <name evidence="1" type="ORF">B8W72_26110</name>
</gene>
<name>A0A1Y3KFM6_PSEPU</name>
<evidence type="ECO:0000313" key="2">
    <source>
        <dbReference type="Proteomes" id="UP000196082"/>
    </source>
</evidence>
<reference evidence="1 2" key="1">
    <citation type="submission" date="2017-05" db="EMBL/GenBank/DDBJ databases">
        <title>Whole genome sequence of Pseudomonas putida isolate 1312 commercialized as a biostimulant.</title>
        <authorList>
            <person name="Crovadore J."/>
            <person name="Blanc P."/>
            <person name="Chablais R."/>
            <person name="Cochard B."/>
            <person name="Grizard D."/>
            <person name="Lefort F."/>
        </authorList>
    </citation>
    <scope>NUCLEOTIDE SEQUENCE [LARGE SCALE GENOMIC DNA]</scope>
    <source>
        <strain evidence="1 2">1312</strain>
    </source>
</reference>
<dbReference type="EMBL" id="NFSB01000089">
    <property type="protein sequence ID" value="OUM24646.1"/>
    <property type="molecule type" value="Genomic_DNA"/>
</dbReference>
<dbReference type="AlphaFoldDB" id="A0A1Y3KFM6"/>
<protein>
    <submittedName>
        <fullName evidence="1">Uncharacterized protein</fullName>
    </submittedName>
</protein>
<dbReference type="Proteomes" id="UP000196082">
    <property type="component" value="Unassembled WGS sequence"/>
</dbReference>
<sequence>MFECQNGWAGLIDGVLRLVGRYAADAKLEVRITTVKEKFGQLRFYQHGGDVTVDQAFEITEMVSGHVCELCGKPGSVIDQEGWLQARCEKHRGARASDINCPVLLDEQYVSSYIGCLALILWTFKSNSALWVHRRNMGLGWLRPQEVLTTVHGCEDVYFLIQRLAHGSVV</sequence>